<dbReference type="PATRIC" id="fig|1354272.4.peg.1613"/>
<dbReference type="AlphaFoldDB" id="A0A1B7JWW0"/>
<dbReference type="Gene3D" id="2.60.40.1090">
    <property type="entry name" value="Fimbrial-type adhesion domain"/>
    <property type="match status" value="1"/>
</dbReference>
<dbReference type="EMBL" id="LXEW01000023">
    <property type="protein sequence ID" value="OAT52378.1"/>
    <property type="molecule type" value="Genomic_DNA"/>
</dbReference>
<dbReference type="SUPFAM" id="SSF49401">
    <property type="entry name" value="Bacterial adhesins"/>
    <property type="match status" value="1"/>
</dbReference>
<gene>
    <name evidence="2" type="ORF">M998_1587</name>
</gene>
<dbReference type="Pfam" id="PF00419">
    <property type="entry name" value="Fimbrial"/>
    <property type="match status" value="1"/>
</dbReference>
<dbReference type="InterPro" id="IPR000259">
    <property type="entry name" value="Adhesion_dom_fimbrial"/>
</dbReference>
<sequence>MFPFISKSTLMISLLILVSNNIALANNMKLHGILLEPPACTIQDDNVIDVFFGKNVGIHRVDGINYTQEVDYKLVCAANSKGWVLGLSIIGPQSNFDSAALQTNVNNLAIRLTQNGKPFEINKRIAITPTTPPSLKAVPIKRPGSDLPEGAFSVTATLLAEYQ</sequence>
<feature type="domain" description="Fimbrial-type adhesion" evidence="1">
    <location>
        <begin position="36"/>
        <end position="163"/>
    </location>
</feature>
<accession>A0A1B7JWW0</accession>
<dbReference type="Proteomes" id="UP000078224">
    <property type="component" value="Unassembled WGS sequence"/>
</dbReference>
<proteinExistence type="predicted"/>
<organism evidence="2 3">
    <name type="scientific">Providencia heimbachae ATCC 35613</name>
    <dbReference type="NCBI Taxonomy" id="1354272"/>
    <lineage>
        <taxon>Bacteria</taxon>
        <taxon>Pseudomonadati</taxon>
        <taxon>Pseudomonadota</taxon>
        <taxon>Gammaproteobacteria</taxon>
        <taxon>Enterobacterales</taxon>
        <taxon>Morganellaceae</taxon>
        <taxon>Providencia</taxon>
    </lineage>
</organism>
<evidence type="ECO:0000313" key="3">
    <source>
        <dbReference type="Proteomes" id="UP000078224"/>
    </source>
</evidence>
<dbReference type="InterPro" id="IPR008966">
    <property type="entry name" value="Adhesion_dom_sf"/>
</dbReference>
<dbReference type="GO" id="GO:0007155">
    <property type="term" value="P:cell adhesion"/>
    <property type="evidence" value="ECO:0007669"/>
    <property type="project" value="InterPro"/>
</dbReference>
<evidence type="ECO:0000259" key="1">
    <source>
        <dbReference type="Pfam" id="PF00419"/>
    </source>
</evidence>
<dbReference type="GO" id="GO:0009289">
    <property type="term" value="C:pilus"/>
    <property type="evidence" value="ECO:0007669"/>
    <property type="project" value="InterPro"/>
</dbReference>
<evidence type="ECO:0000313" key="2">
    <source>
        <dbReference type="EMBL" id="OAT52378.1"/>
    </source>
</evidence>
<name>A0A1B7JWW0_9GAMM</name>
<protein>
    <submittedName>
        <fullName evidence="2">MrfF family protein</fullName>
    </submittedName>
</protein>
<dbReference type="OrthoDB" id="7018672at2"/>
<reference evidence="2 3" key="1">
    <citation type="submission" date="2016-04" db="EMBL/GenBank/DDBJ databases">
        <title>ATOL: Assembling a taxonomically balanced genome-scale reconstruction of the evolutionary history of the Enterobacteriaceae.</title>
        <authorList>
            <person name="Plunkett G.III."/>
            <person name="Neeno-Eckwall E.C."/>
            <person name="Glasner J.D."/>
            <person name="Perna N.T."/>
        </authorList>
    </citation>
    <scope>NUCLEOTIDE SEQUENCE [LARGE SCALE GENOMIC DNA]</scope>
    <source>
        <strain evidence="2 3">ATCC 35613</strain>
    </source>
</reference>
<comment type="caution">
    <text evidence="2">The sequence shown here is derived from an EMBL/GenBank/DDBJ whole genome shotgun (WGS) entry which is preliminary data.</text>
</comment>
<dbReference type="InterPro" id="IPR036937">
    <property type="entry name" value="Adhesion_dom_fimbrial_sf"/>
</dbReference>
<keyword evidence="3" id="KW-1185">Reference proteome</keyword>